<evidence type="ECO:0000313" key="2">
    <source>
        <dbReference type="EMBL" id="KAJ8893057.1"/>
    </source>
</evidence>
<keyword evidence="3" id="KW-1185">Reference proteome</keyword>
<evidence type="ECO:0000256" key="1">
    <source>
        <dbReference type="SAM" id="MobiDB-lite"/>
    </source>
</evidence>
<name>A0ABQ9I8Q4_9NEOP</name>
<dbReference type="PANTHER" id="PTHR37984">
    <property type="entry name" value="PROTEIN CBG26694"/>
    <property type="match status" value="1"/>
</dbReference>
<dbReference type="PANTHER" id="PTHR37984:SF9">
    <property type="entry name" value="INTEGRASE CATALYTIC DOMAIN-CONTAINING PROTEIN"/>
    <property type="match status" value="1"/>
</dbReference>
<feature type="compositionally biased region" description="Basic and acidic residues" evidence="1">
    <location>
        <begin position="179"/>
        <end position="195"/>
    </location>
</feature>
<dbReference type="InterPro" id="IPR050951">
    <property type="entry name" value="Retrovirus_Pol_polyprotein"/>
</dbReference>
<organism evidence="2 3">
    <name type="scientific">Dryococelus australis</name>
    <dbReference type="NCBI Taxonomy" id="614101"/>
    <lineage>
        <taxon>Eukaryota</taxon>
        <taxon>Metazoa</taxon>
        <taxon>Ecdysozoa</taxon>
        <taxon>Arthropoda</taxon>
        <taxon>Hexapoda</taxon>
        <taxon>Insecta</taxon>
        <taxon>Pterygota</taxon>
        <taxon>Neoptera</taxon>
        <taxon>Polyneoptera</taxon>
        <taxon>Phasmatodea</taxon>
        <taxon>Verophasmatodea</taxon>
        <taxon>Anareolatae</taxon>
        <taxon>Phasmatidae</taxon>
        <taxon>Eurycanthinae</taxon>
        <taxon>Dryococelus</taxon>
    </lineage>
</organism>
<feature type="region of interest" description="Disordered" evidence="1">
    <location>
        <begin position="179"/>
        <end position="231"/>
    </location>
</feature>
<feature type="compositionally biased region" description="Basic and acidic residues" evidence="1">
    <location>
        <begin position="208"/>
        <end position="217"/>
    </location>
</feature>
<dbReference type="Proteomes" id="UP001159363">
    <property type="component" value="Chromosome 2"/>
</dbReference>
<feature type="compositionally biased region" description="Polar residues" evidence="1">
    <location>
        <begin position="221"/>
        <end position="231"/>
    </location>
</feature>
<comment type="caution">
    <text evidence="2">The sequence shown here is derived from an EMBL/GenBank/DDBJ whole genome shotgun (WGS) entry which is preliminary data.</text>
</comment>
<reference evidence="2 3" key="1">
    <citation type="submission" date="2023-02" db="EMBL/GenBank/DDBJ databases">
        <title>LHISI_Scaffold_Assembly.</title>
        <authorList>
            <person name="Stuart O.P."/>
            <person name="Cleave R."/>
            <person name="Magrath M.J.L."/>
            <person name="Mikheyev A.S."/>
        </authorList>
    </citation>
    <scope>NUCLEOTIDE SEQUENCE [LARGE SCALE GENOMIC DNA]</scope>
    <source>
        <strain evidence="2">Daus_M_001</strain>
        <tissue evidence="2">Leg muscle</tissue>
    </source>
</reference>
<accession>A0ABQ9I8Q4</accession>
<sequence length="231" mass="25686">MTMHLMCFDYKIVHVSGKVLFVPDTLSRAPVHKPEVHKQEEIEEELFVDMVLRATPFTDSHLQEIYLAQNKDGKSQSLKEELLHGFKKGHSTSSSRFPQSNGEAGSAVAITKKILMKSQDLNLGLLAHQTSPLESEYSSAEVLFGWKLRIILPAAQVTLPPHWEHEMLKSIRKRDTLLKERDKKETDSEVPEKEGGTVGIASSITRDSTVKVPEKEGSTAGPASSTTEDIP</sequence>
<gene>
    <name evidence="2" type="ORF">PR048_005638</name>
</gene>
<protein>
    <submittedName>
        <fullName evidence="2">Uncharacterized protein</fullName>
    </submittedName>
</protein>
<evidence type="ECO:0000313" key="3">
    <source>
        <dbReference type="Proteomes" id="UP001159363"/>
    </source>
</evidence>
<dbReference type="EMBL" id="JARBHB010000002">
    <property type="protein sequence ID" value="KAJ8893057.1"/>
    <property type="molecule type" value="Genomic_DNA"/>
</dbReference>
<proteinExistence type="predicted"/>